<protein>
    <recommendedName>
        <fullName evidence="6">Acyl-homoserine-lactone synthase</fullName>
        <ecNumber evidence="6">2.3.1.184</ecNumber>
    </recommendedName>
    <alternativeName>
        <fullName evidence="6">Autoinducer synthesis protein</fullName>
    </alternativeName>
</protein>
<comment type="similarity">
    <text evidence="5 6">Belongs to the autoinducer synthase family.</text>
</comment>
<dbReference type="InterPro" id="IPR001690">
    <property type="entry name" value="Autoind_synthase"/>
</dbReference>
<dbReference type="EC" id="2.3.1.184" evidence="6"/>
<dbReference type="RefSeq" id="WP_295325018.1">
    <property type="nucleotide sequence ID" value="NZ_LT598653.1"/>
</dbReference>
<dbReference type="KEGG" id="sphu:SPPYR_1154"/>
<gene>
    <name evidence="7" type="ORF">SPPYR_1154</name>
</gene>
<keyword evidence="1 5" id="KW-0673">Quorum sensing</keyword>
<dbReference type="InterPro" id="IPR016181">
    <property type="entry name" value="Acyl_CoA_acyltransferase"/>
</dbReference>
<proteinExistence type="inferred from homology"/>
<evidence type="ECO:0000256" key="3">
    <source>
        <dbReference type="ARBA" id="ARBA00022691"/>
    </source>
</evidence>
<evidence type="ECO:0000256" key="5">
    <source>
        <dbReference type="PROSITE-ProRule" id="PRU00533"/>
    </source>
</evidence>
<dbReference type="PROSITE" id="PS51187">
    <property type="entry name" value="AUTOINDUCER_SYNTH_2"/>
    <property type="match status" value="1"/>
</dbReference>
<organism evidence="7">
    <name type="scientific">uncultured Sphingopyxis sp</name>
    <dbReference type="NCBI Taxonomy" id="310581"/>
    <lineage>
        <taxon>Bacteria</taxon>
        <taxon>Pseudomonadati</taxon>
        <taxon>Pseudomonadota</taxon>
        <taxon>Alphaproteobacteria</taxon>
        <taxon>Sphingomonadales</taxon>
        <taxon>Sphingomonadaceae</taxon>
        <taxon>Sphingopyxis</taxon>
        <taxon>environmental samples</taxon>
    </lineage>
</organism>
<evidence type="ECO:0000256" key="6">
    <source>
        <dbReference type="RuleBase" id="RU361135"/>
    </source>
</evidence>
<evidence type="ECO:0000256" key="2">
    <source>
        <dbReference type="ARBA" id="ARBA00022679"/>
    </source>
</evidence>
<evidence type="ECO:0000256" key="4">
    <source>
        <dbReference type="ARBA" id="ARBA00022929"/>
    </source>
</evidence>
<dbReference type="EMBL" id="LT598653">
    <property type="protein sequence ID" value="SBV32274.1"/>
    <property type="molecule type" value="Genomic_DNA"/>
</dbReference>
<dbReference type="Gene3D" id="3.40.630.30">
    <property type="match status" value="1"/>
</dbReference>
<dbReference type="GO" id="GO:0009372">
    <property type="term" value="P:quorum sensing"/>
    <property type="evidence" value="ECO:0007669"/>
    <property type="project" value="UniProtKB-UniRule"/>
</dbReference>
<dbReference type="PRINTS" id="PR01549">
    <property type="entry name" value="AUTOINDCRSYN"/>
</dbReference>
<reference evidence="7" key="1">
    <citation type="submission" date="2016-03" db="EMBL/GenBank/DDBJ databases">
        <authorList>
            <person name="Ploux O."/>
        </authorList>
    </citation>
    <scope>NUCLEOTIDE SEQUENCE</scope>
    <source>
        <strain evidence="7">UC10</strain>
    </source>
</reference>
<comment type="catalytic activity">
    <reaction evidence="6">
        <text>a fatty acyl-[ACP] + S-adenosyl-L-methionine = an N-acyl-L-homoserine lactone + S-methyl-5'-thioadenosine + holo-[ACP] + H(+)</text>
        <dbReference type="Rhea" id="RHEA:10096"/>
        <dbReference type="Rhea" id="RHEA-COMP:9685"/>
        <dbReference type="Rhea" id="RHEA-COMP:14125"/>
        <dbReference type="ChEBI" id="CHEBI:15378"/>
        <dbReference type="ChEBI" id="CHEBI:17509"/>
        <dbReference type="ChEBI" id="CHEBI:55474"/>
        <dbReference type="ChEBI" id="CHEBI:59789"/>
        <dbReference type="ChEBI" id="CHEBI:64479"/>
        <dbReference type="ChEBI" id="CHEBI:138651"/>
        <dbReference type="EC" id="2.3.1.184"/>
    </reaction>
</comment>
<dbReference type="PANTHER" id="PTHR39322">
    <property type="entry name" value="ACYL-HOMOSERINE-LACTONE SYNTHASE"/>
    <property type="match status" value="1"/>
</dbReference>
<dbReference type="AlphaFoldDB" id="A0A1Y5PYG2"/>
<keyword evidence="3 6" id="KW-0949">S-adenosyl-L-methionine</keyword>
<sequence length="208" mass="22686">MIHIVEGLGTPADQPLLESMFEDRKRLFIDLLDWDLTVVDDRLEVDRFDDAYATYIIAADRAGRHLASMRLLPSTRPHLLGTLFERLCTDGVPVGPDIFEITRLCLPPNLLRPDRLRLRDGLIRAMVDHALDRGINRFTGVVTARFREQILGMGWQGEALGPGQDLGGGRLGAFAVTIEPATPAHLEANGLYALPALPAGTIAAGSAA</sequence>
<accession>A0A1Y5PYG2</accession>
<dbReference type="GO" id="GO:0007165">
    <property type="term" value="P:signal transduction"/>
    <property type="evidence" value="ECO:0007669"/>
    <property type="project" value="TreeGrafter"/>
</dbReference>
<dbReference type="PANTHER" id="PTHR39322:SF1">
    <property type="entry name" value="ISOVALERYL-HOMOSERINE LACTONE SYNTHASE"/>
    <property type="match status" value="1"/>
</dbReference>
<dbReference type="Pfam" id="PF00765">
    <property type="entry name" value="Autoind_synth"/>
    <property type="match status" value="1"/>
</dbReference>
<name>A0A1Y5PYG2_9SPHN</name>
<evidence type="ECO:0000256" key="1">
    <source>
        <dbReference type="ARBA" id="ARBA00022654"/>
    </source>
</evidence>
<keyword evidence="2 6" id="KW-0808">Transferase</keyword>
<dbReference type="SUPFAM" id="SSF55729">
    <property type="entry name" value="Acyl-CoA N-acyltransferases (Nat)"/>
    <property type="match status" value="1"/>
</dbReference>
<keyword evidence="4 5" id="KW-0071">Autoinducer synthesis</keyword>
<evidence type="ECO:0000313" key="7">
    <source>
        <dbReference type="EMBL" id="SBV32274.1"/>
    </source>
</evidence>
<dbReference type="GO" id="GO:0061579">
    <property type="term" value="F:N-acyl homoserine lactone synthase activity"/>
    <property type="evidence" value="ECO:0007669"/>
    <property type="project" value="UniProtKB-UniRule"/>
</dbReference>